<accession>Q85X55</accession>
<keyword evidence="1" id="KW-0150">Chloroplast</keyword>
<organism evidence="1">
    <name type="scientific">Pinus koraiensis</name>
    <name type="common">Korean pine</name>
    <dbReference type="NCBI Taxonomy" id="88728"/>
    <lineage>
        <taxon>Eukaryota</taxon>
        <taxon>Viridiplantae</taxon>
        <taxon>Streptophyta</taxon>
        <taxon>Embryophyta</taxon>
        <taxon>Tracheophyta</taxon>
        <taxon>Spermatophyta</taxon>
        <taxon>Pinopsida</taxon>
        <taxon>Pinidae</taxon>
        <taxon>Conifers I</taxon>
        <taxon>Pinales</taxon>
        <taxon>Pinaceae</taxon>
        <taxon>Pinus</taxon>
        <taxon>Pinus subgen. Strobus</taxon>
    </lineage>
</organism>
<evidence type="ECO:0000313" key="1">
    <source>
        <dbReference type="EMBL" id="AAO74008.1"/>
    </source>
</evidence>
<protein>
    <submittedName>
        <fullName evidence="1">ORF79a</fullName>
    </submittedName>
</protein>
<keyword evidence="1" id="KW-0934">Plastid</keyword>
<name>Q85X55_PINKO</name>
<geneLocation type="chloroplast" evidence="1"/>
<reference evidence="1" key="1">
    <citation type="submission" date="2007-04" db="EMBL/GenBank/DDBJ databases">
        <authorList>
            <person name="Noh E.W."/>
            <person name="Lee J.S."/>
            <person name="Choi Y.I."/>
            <person name="Han M.S."/>
            <person name="Yi Y.S."/>
            <person name="Han S.U."/>
        </authorList>
    </citation>
    <scope>NUCLEOTIDE SEQUENCE</scope>
</reference>
<proteinExistence type="predicted"/>
<sequence>MRPTRKSFLLRIFSSSHLSTVDSWFSSNLFHFNSTKFFHSICERSIIICRSRPVSCSPIASPPVAISLSLNVPEPRAKR</sequence>
<dbReference type="EMBL" id="AY228468">
    <property type="protein sequence ID" value="AAO74008.1"/>
    <property type="molecule type" value="Genomic_DNA"/>
</dbReference>
<dbReference type="AlphaFoldDB" id="Q85X55"/>